<gene>
    <name evidence="2" type="ORF">ACFSAH_16000</name>
</gene>
<sequence length="313" mass="35469">MIKYFYIIPFLAIGLSVSAQKEITTSSARNNDKSIDFNYINEGYGNYYAMVKLNDLKNCSCNDEIFGYINNKQGTIAKIKPSDNSVSITFSTYTVRYFLGYPNNRIDTNFVYTLPIPPNTEYIIGKPGLISATLTGEKTPDAYKSFSFRTKVPTDLLSIRKGIVVKIVDKYDVTPGTKHSFKSSTNSMTIQHEDGSLAEYIGFAKGTVKVTPGDVVYPQTPLAQAVKYNEDDKTYRFSVRVFYLKKDAFSIKRPENFKESLDALIYNYVNTNFYYGDEEPKIGDKKPSKAPEVPKEILQKELSKKELKKLAQK</sequence>
<reference evidence="3" key="1">
    <citation type="journal article" date="2019" name="Int. J. Syst. Evol. Microbiol.">
        <title>The Global Catalogue of Microorganisms (GCM) 10K type strain sequencing project: providing services to taxonomists for standard genome sequencing and annotation.</title>
        <authorList>
            <consortium name="The Broad Institute Genomics Platform"/>
            <consortium name="The Broad Institute Genome Sequencing Center for Infectious Disease"/>
            <person name="Wu L."/>
            <person name="Ma J."/>
        </authorList>
    </citation>
    <scope>NUCLEOTIDE SEQUENCE [LARGE SCALE GENOMIC DNA]</scope>
    <source>
        <strain evidence="3">CCUG 53762</strain>
    </source>
</reference>
<feature type="chain" id="PRO_5045104173" description="Peptidase family M23" evidence="1">
    <location>
        <begin position="22"/>
        <end position="313"/>
    </location>
</feature>
<comment type="caution">
    <text evidence="2">The sequence shown here is derived from an EMBL/GenBank/DDBJ whole genome shotgun (WGS) entry which is preliminary data.</text>
</comment>
<name>A0ABW4IF76_9SPHI</name>
<evidence type="ECO:0008006" key="4">
    <source>
        <dbReference type="Google" id="ProtNLM"/>
    </source>
</evidence>
<proteinExistence type="predicted"/>
<keyword evidence="1" id="KW-0732">Signal</keyword>
<feature type="signal peptide" evidence="1">
    <location>
        <begin position="1"/>
        <end position="21"/>
    </location>
</feature>
<dbReference type="Proteomes" id="UP001597118">
    <property type="component" value="Unassembled WGS sequence"/>
</dbReference>
<evidence type="ECO:0000313" key="3">
    <source>
        <dbReference type="Proteomes" id="UP001597118"/>
    </source>
</evidence>
<evidence type="ECO:0000313" key="2">
    <source>
        <dbReference type="EMBL" id="MFD1631380.1"/>
    </source>
</evidence>
<organism evidence="2 3">
    <name type="scientific">Pseudopedobacter beijingensis</name>
    <dbReference type="NCBI Taxonomy" id="1207056"/>
    <lineage>
        <taxon>Bacteria</taxon>
        <taxon>Pseudomonadati</taxon>
        <taxon>Bacteroidota</taxon>
        <taxon>Sphingobacteriia</taxon>
        <taxon>Sphingobacteriales</taxon>
        <taxon>Sphingobacteriaceae</taxon>
        <taxon>Pseudopedobacter</taxon>
    </lineage>
</organism>
<dbReference type="EMBL" id="JBHUDG010000046">
    <property type="protein sequence ID" value="MFD1631380.1"/>
    <property type="molecule type" value="Genomic_DNA"/>
</dbReference>
<accession>A0ABW4IF76</accession>
<dbReference type="RefSeq" id="WP_379663748.1">
    <property type="nucleotide sequence ID" value="NZ_JBHUDG010000046.1"/>
</dbReference>
<evidence type="ECO:0000256" key="1">
    <source>
        <dbReference type="SAM" id="SignalP"/>
    </source>
</evidence>
<protein>
    <recommendedName>
        <fullName evidence="4">Peptidase family M23</fullName>
    </recommendedName>
</protein>
<keyword evidence="3" id="KW-1185">Reference proteome</keyword>